<dbReference type="AlphaFoldDB" id="A0A7M7Q6V4"/>
<accession>A0A7M7Q6V4</accession>
<organism evidence="1 2">
    <name type="scientific">Nasonia vitripennis</name>
    <name type="common">Parasitic wasp</name>
    <dbReference type="NCBI Taxonomy" id="7425"/>
    <lineage>
        <taxon>Eukaryota</taxon>
        <taxon>Metazoa</taxon>
        <taxon>Ecdysozoa</taxon>
        <taxon>Arthropoda</taxon>
        <taxon>Hexapoda</taxon>
        <taxon>Insecta</taxon>
        <taxon>Pterygota</taxon>
        <taxon>Neoptera</taxon>
        <taxon>Endopterygota</taxon>
        <taxon>Hymenoptera</taxon>
        <taxon>Apocrita</taxon>
        <taxon>Proctotrupomorpha</taxon>
        <taxon>Chalcidoidea</taxon>
        <taxon>Pteromalidae</taxon>
        <taxon>Pteromalinae</taxon>
        <taxon>Nasonia</taxon>
    </lineage>
</organism>
<dbReference type="PANTHER" id="PTHR46579">
    <property type="entry name" value="F5/8 TYPE C DOMAIN-CONTAINING PROTEIN-RELATED"/>
    <property type="match status" value="1"/>
</dbReference>
<sequence length="327" mass="38125">MSDVSNYHLQSMSKDDLQELDEKIIKIAAPHQISRLSRLISCRNDWKAREWENYVLYYSVPLLTEHISRNHLSHWLLFVESLFILLQSSINIKQLDNANKMLHEFVAKCVLNWGPLWCQSTFSFESANQTLLKAIKCSKGVTLQILRYINMNHMVSIVQERVYPDANELVQMYCNDILGVKVIKFCKLTEITYFGIGDCVSNDVLNTVQLSQNSAKVFFKMVKDGCLYESSIKLKRRSNNSFAQLRNNTFIRILKFIVHDQTNQELTVCNLLNTRHRFTNHYRNLQVIERICDEQIIVPTNEIMTVCVVMKILGTMYICSVPNLLHY</sequence>
<dbReference type="PANTHER" id="PTHR46579:SF1">
    <property type="entry name" value="F5_8 TYPE C DOMAIN-CONTAINING PROTEIN"/>
    <property type="match status" value="1"/>
</dbReference>
<dbReference type="InParanoid" id="A0A7M7Q6V4"/>
<dbReference type="GeneID" id="116416702"/>
<proteinExistence type="predicted"/>
<dbReference type="Proteomes" id="UP000002358">
    <property type="component" value="Unassembled WGS sequence"/>
</dbReference>
<dbReference type="RefSeq" id="XP_031781767.1">
    <property type="nucleotide sequence ID" value="XM_031925907.2"/>
</dbReference>
<name>A0A7M7Q6V4_NASVI</name>
<protein>
    <submittedName>
        <fullName evidence="1">Uncharacterized protein</fullName>
    </submittedName>
</protein>
<keyword evidence="2" id="KW-1185">Reference proteome</keyword>
<dbReference type="OrthoDB" id="7699591at2759"/>
<evidence type="ECO:0000313" key="2">
    <source>
        <dbReference type="Proteomes" id="UP000002358"/>
    </source>
</evidence>
<dbReference type="EnsemblMetazoa" id="XM_031925907">
    <property type="protein sequence ID" value="XP_031781767"/>
    <property type="gene ID" value="LOC116416702"/>
</dbReference>
<reference evidence="1" key="1">
    <citation type="submission" date="2021-01" db="UniProtKB">
        <authorList>
            <consortium name="EnsemblMetazoa"/>
        </authorList>
    </citation>
    <scope>IDENTIFICATION</scope>
</reference>
<dbReference type="KEGG" id="nvi:116416702"/>
<evidence type="ECO:0000313" key="1">
    <source>
        <dbReference type="EnsemblMetazoa" id="XP_031781767"/>
    </source>
</evidence>